<dbReference type="PANTHER" id="PTHR12558">
    <property type="entry name" value="CELL DIVISION CYCLE 16,23,27"/>
    <property type="match status" value="1"/>
</dbReference>
<dbReference type="SUPFAM" id="SSF48452">
    <property type="entry name" value="TPR-like"/>
    <property type="match status" value="2"/>
</dbReference>
<dbReference type="InterPro" id="IPR019734">
    <property type="entry name" value="TPR_rpt"/>
</dbReference>
<dbReference type="PANTHER" id="PTHR12558:SF13">
    <property type="entry name" value="CELL DIVISION CYCLE PROTEIN 27 HOMOLOG"/>
    <property type="match status" value="1"/>
</dbReference>
<evidence type="ECO:0000313" key="3">
    <source>
        <dbReference type="Proteomes" id="UP001597231"/>
    </source>
</evidence>
<dbReference type="PROSITE" id="PS50005">
    <property type="entry name" value="TPR"/>
    <property type="match status" value="2"/>
</dbReference>
<dbReference type="Proteomes" id="UP001597231">
    <property type="component" value="Unassembled WGS sequence"/>
</dbReference>
<evidence type="ECO:0000313" key="2">
    <source>
        <dbReference type="EMBL" id="MFD1206396.1"/>
    </source>
</evidence>
<dbReference type="EMBL" id="JBHTLT010000122">
    <property type="protein sequence ID" value="MFD1206396.1"/>
    <property type="molecule type" value="Genomic_DNA"/>
</dbReference>
<keyword evidence="3" id="KW-1185">Reference proteome</keyword>
<dbReference type="Gene3D" id="1.25.40.10">
    <property type="entry name" value="Tetratricopeptide repeat domain"/>
    <property type="match status" value="2"/>
</dbReference>
<dbReference type="Pfam" id="PF14559">
    <property type="entry name" value="TPR_19"/>
    <property type="match status" value="1"/>
</dbReference>
<sequence length="421" mass="47916">MMQLHDFEKSVLDGDIEAIHAFIDRAEQAEEYDFLYDAATVLIDYGFIGQADHIYEGLLKLMPNEAQLKIDRAGTLLELGEEDEALLLLTDISPDDEEYVQALMALADYYQMIGMAEAAMQKVKEALSLSPYEPIIRFAYAELLLDAGRYLEAATGYKELHDEGHNEIAGTNILHRLAETYSAGAAYEEALPYYEALLKKEVSPDALFGAAFAYYQSGHLERAIGLLDQLAEIDPDYFSAYMLAGQVQAQLGNDQKAYEWFLSGIKRDEFDKELRLSAAKSALKLGMPNEAEMHLKESLALDPEYLEALITLASLYNEREQDEELLQLLEDVDADQFDIPLIDAFKAYALERQEQFDDAYVSYSKAYAKMTDDPSFLDRYIRFLLEEGKRQEAIEVINELLKHGEHEEWTVFLEMLNDEEV</sequence>
<reference evidence="3" key="1">
    <citation type="journal article" date="2019" name="Int. J. Syst. Evol. Microbiol.">
        <title>The Global Catalogue of Microorganisms (GCM) 10K type strain sequencing project: providing services to taxonomists for standard genome sequencing and annotation.</title>
        <authorList>
            <consortium name="The Broad Institute Genomics Platform"/>
            <consortium name="The Broad Institute Genome Sequencing Center for Infectious Disease"/>
            <person name="Wu L."/>
            <person name="Ma J."/>
        </authorList>
    </citation>
    <scope>NUCLEOTIDE SEQUENCE [LARGE SCALE GENOMIC DNA]</scope>
    <source>
        <strain evidence="3">CCUG 53915</strain>
    </source>
</reference>
<feature type="repeat" description="TPR" evidence="1">
    <location>
        <begin position="204"/>
        <end position="237"/>
    </location>
</feature>
<name>A0ABW3TZV8_9BACL</name>
<keyword evidence="1" id="KW-0802">TPR repeat</keyword>
<comment type="caution">
    <text evidence="2">The sequence shown here is derived from an EMBL/GenBank/DDBJ whole genome shotgun (WGS) entry which is preliminary data.</text>
</comment>
<gene>
    <name evidence="2" type="ORF">ACFQ38_14970</name>
</gene>
<proteinExistence type="predicted"/>
<dbReference type="InterPro" id="IPR011990">
    <property type="entry name" value="TPR-like_helical_dom_sf"/>
</dbReference>
<evidence type="ECO:0000256" key="1">
    <source>
        <dbReference type="PROSITE-ProRule" id="PRU00339"/>
    </source>
</evidence>
<organism evidence="2 3">
    <name type="scientific">Sporosarcina contaminans</name>
    <dbReference type="NCBI Taxonomy" id="633403"/>
    <lineage>
        <taxon>Bacteria</taxon>
        <taxon>Bacillati</taxon>
        <taxon>Bacillota</taxon>
        <taxon>Bacilli</taxon>
        <taxon>Bacillales</taxon>
        <taxon>Caryophanaceae</taxon>
        <taxon>Sporosarcina</taxon>
    </lineage>
</organism>
<feature type="repeat" description="TPR" evidence="1">
    <location>
        <begin position="100"/>
        <end position="133"/>
    </location>
</feature>
<dbReference type="SMART" id="SM00028">
    <property type="entry name" value="TPR"/>
    <property type="match status" value="5"/>
</dbReference>
<protein>
    <submittedName>
        <fullName evidence="2">Tetratricopeptide repeat protein</fullName>
    </submittedName>
</protein>
<accession>A0ABW3TZV8</accession>